<feature type="transmembrane region" description="Helical" evidence="6">
    <location>
        <begin position="75"/>
        <end position="93"/>
    </location>
</feature>
<dbReference type="PANTHER" id="PTHR31885">
    <property type="entry name" value="GH04784P"/>
    <property type="match status" value="1"/>
</dbReference>
<dbReference type="GeneID" id="16072063"/>
<evidence type="ECO:0008006" key="9">
    <source>
        <dbReference type="Google" id="ProtNLM"/>
    </source>
</evidence>
<feature type="transmembrane region" description="Helical" evidence="6">
    <location>
        <begin position="99"/>
        <end position="117"/>
    </location>
</feature>
<reference evidence="7" key="1">
    <citation type="submission" date="2009-08" db="EMBL/GenBank/DDBJ databases">
        <title>Annotation of Salpingoeca rosetta.</title>
        <authorList>
            <consortium name="The Broad Institute Genome Sequencing Platform"/>
            <person name="Russ C."/>
            <person name="Cuomo C."/>
            <person name="Burger G."/>
            <person name="Gray M.W."/>
            <person name="Holland P.W.H."/>
            <person name="King N."/>
            <person name="Lang F.B.F."/>
            <person name="Roger A.J."/>
            <person name="Ruiz-Trillo I."/>
            <person name="Young S.K."/>
            <person name="Zeng Q."/>
            <person name="Gargeya S."/>
            <person name="Alvarado L."/>
            <person name="Berlin A."/>
            <person name="Chapman S.B."/>
            <person name="Chen Z."/>
            <person name="Freedman E."/>
            <person name="Gellesch M."/>
            <person name="Goldberg J."/>
            <person name="Griggs A."/>
            <person name="Gujja S."/>
            <person name="Heilman E."/>
            <person name="Heiman D."/>
            <person name="Howarth C."/>
            <person name="Mehta T."/>
            <person name="Neiman D."/>
            <person name="Pearson M."/>
            <person name="Roberts A."/>
            <person name="Saif S."/>
            <person name="Shea T."/>
            <person name="Shenoy N."/>
            <person name="Sisk P."/>
            <person name="Stolte C."/>
            <person name="Sykes S."/>
            <person name="White J."/>
            <person name="Yandava C."/>
            <person name="Haas B."/>
            <person name="Nusbaum C."/>
            <person name="Birren B."/>
        </authorList>
    </citation>
    <scope>NUCLEOTIDE SEQUENCE [LARGE SCALE GENOMIC DNA]</scope>
    <source>
        <strain evidence="7">ATCC 50818</strain>
    </source>
</reference>
<evidence type="ECO:0000313" key="7">
    <source>
        <dbReference type="EMBL" id="EGD76589.1"/>
    </source>
</evidence>
<proteinExistence type="inferred from homology"/>
<evidence type="ECO:0000256" key="3">
    <source>
        <dbReference type="ARBA" id="ARBA00022692"/>
    </source>
</evidence>
<feature type="transmembrane region" description="Helical" evidence="6">
    <location>
        <begin position="151"/>
        <end position="171"/>
    </location>
</feature>
<comment type="similarity">
    <text evidence="2">Belongs to the TMEM86 family.</text>
</comment>
<evidence type="ECO:0000313" key="8">
    <source>
        <dbReference type="Proteomes" id="UP000007799"/>
    </source>
</evidence>
<dbReference type="GO" id="GO:0016787">
    <property type="term" value="F:hydrolase activity"/>
    <property type="evidence" value="ECO:0007669"/>
    <property type="project" value="TreeGrafter"/>
</dbReference>
<dbReference type="Proteomes" id="UP000007799">
    <property type="component" value="Unassembled WGS sequence"/>
</dbReference>
<dbReference type="GO" id="GO:0016020">
    <property type="term" value="C:membrane"/>
    <property type="evidence" value="ECO:0007669"/>
    <property type="project" value="UniProtKB-SubCell"/>
</dbReference>
<sequence>MAGGAGKQSGWSPRSAAAGQMALAVVPGLLYTFFPNLLGTEQLVRVGFKCTTIAALQAIVLALKRPAQLTTRTWTLTLGALFFSMLGDAALLYEHLFTAGLASFLIAHILYAVMFSSGLRVRPAALLASGLLVVAALAILVPSMLETNKDLLVPVVLYTVAISTMQVTAACGSHHNTTAATIGAWLFTISDLTIAIGKFVTPVPYAHEIIHLLYFVGQCFLTLSVFPSKLTKPRKD</sequence>
<dbReference type="InParanoid" id="F2UHJ0"/>
<feature type="transmembrane region" description="Helical" evidence="6">
    <location>
        <begin position="124"/>
        <end position="145"/>
    </location>
</feature>
<evidence type="ECO:0000256" key="2">
    <source>
        <dbReference type="ARBA" id="ARBA00007375"/>
    </source>
</evidence>
<feature type="transmembrane region" description="Helical" evidence="6">
    <location>
        <begin position="209"/>
        <end position="226"/>
    </location>
</feature>
<keyword evidence="8" id="KW-1185">Reference proteome</keyword>
<dbReference type="Pfam" id="PF07947">
    <property type="entry name" value="YhhN"/>
    <property type="match status" value="1"/>
</dbReference>
<dbReference type="InterPro" id="IPR012506">
    <property type="entry name" value="TMEM86B-like"/>
</dbReference>
<comment type="subcellular location">
    <subcellularLocation>
        <location evidence="1">Membrane</location>
        <topology evidence="1">Multi-pass membrane protein</topology>
    </subcellularLocation>
</comment>
<dbReference type="EMBL" id="GL832974">
    <property type="protein sequence ID" value="EGD76589.1"/>
    <property type="molecule type" value="Genomic_DNA"/>
</dbReference>
<evidence type="ECO:0000256" key="6">
    <source>
        <dbReference type="SAM" id="Phobius"/>
    </source>
</evidence>
<dbReference type="eggNOG" id="KOG4804">
    <property type="taxonomic scope" value="Eukaryota"/>
</dbReference>
<organism evidence="8">
    <name type="scientific">Salpingoeca rosetta (strain ATCC 50818 / BSB-021)</name>
    <dbReference type="NCBI Taxonomy" id="946362"/>
    <lineage>
        <taxon>Eukaryota</taxon>
        <taxon>Choanoflagellata</taxon>
        <taxon>Craspedida</taxon>
        <taxon>Salpingoecidae</taxon>
        <taxon>Salpingoeca</taxon>
    </lineage>
</organism>
<dbReference type="RefSeq" id="XP_004991503.1">
    <property type="nucleotide sequence ID" value="XM_004991446.1"/>
</dbReference>
<evidence type="ECO:0000256" key="5">
    <source>
        <dbReference type="ARBA" id="ARBA00023136"/>
    </source>
</evidence>
<keyword evidence="4 6" id="KW-1133">Transmembrane helix</keyword>
<name>F2UHJ0_SALR5</name>
<evidence type="ECO:0000256" key="4">
    <source>
        <dbReference type="ARBA" id="ARBA00022989"/>
    </source>
</evidence>
<feature type="transmembrane region" description="Helical" evidence="6">
    <location>
        <begin position="178"/>
        <end position="197"/>
    </location>
</feature>
<dbReference type="AlphaFoldDB" id="F2UHJ0"/>
<gene>
    <name evidence="7" type="ORF">PTSG_07706</name>
</gene>
<feature type="transmembrane region" description="Helical" evidence="6">
    <location>
        <begin position="16"/>
        <end position="34"/>
    </location>
</feature>
<keyword evidence="5 6" id="KW-0472">Membrane</keyword>
<accession>F2UHJ0</accession>
<dbReference type="OrthoDB" id="2133758at2759"/>
<dbReference type="PANTHER" id="PTHR31885:SF6">
    <property type="entry name" value="GH04784P"/>
    <property type="match status" value="1"/>
</dbReference>
<keyword evidence="3 6" id="KW-0812">Transmembrane</keyword>
<dbReference type="FunCoup" id="F2UHJ0">
    <property type="interactions" value="70"/>
</dbReference>
<protein>
    <recommendedName>
        <fullName evidence="9">Lysoplasmalogenase</fullName>
    </recommendedName>
</protein>
<evidence type="ECO:0000256" key="1">
    <source>
        <dbReference type="ARBA" id="ARBA00004141"/>
    </source>
</evidence>
<dbReference type="KEGG" id="sre:PTSG_07706"/>